<comment type="caution">
    <text evidence="3">The sequence shown here is derived from an EMBL/GenBank/DDBJ whole genome shotgun (WGS) entry which is preliminary data.</text>
</comment>
<reference evidence="4 5" key="3">
    <citation type="submission" date="2017-09" db="EMBL/GenBank/DDBJ databases">
        <title>Tripartite evolution among Lactobacillus johnsonii, Lactobacillus taiwanensis, Lactobacillus reuteri and their rodent host.</title>
        <authorList>
            <person name="Wang T."/>
            <person name="Knowles S."/>
            <person name="Cheng C."/>
        </authorList>
    </citation>
    <scope>NUCLEOTIDE SEQUENCE [LARGE SCALE GENOMIC DNA]</scope>
    <source>
        <strain evidence="3 4">609q</strain>
        <strain evidence="2 5">609u</strain>
    </source>
</reference>
<reference evidence="3 4" key="1">
    <citation type="submission" date="2017-04" db="EMBL/GenBank/DDBJ databases">
        <authorList>
            <person name="Afonso C.L."/>
            <person name="Miller P.J."/>
            <person name="Scott M.A."/>
            <person name="Spackman E."/>
            <person name="Goraichik I."/>
            <person name="Dimitrov K.M."/>
            <person name="Suarez D.L."/>
            <person name="Swayne D.E."/>
        </authorList>
    </citation>
    <scope>NUCLEOTIDE SEQUENCE [LARGE SCALE GENOMIC DNA]</scope>
    <source>
        <strain evidence="3 4">609q</strain>
    </source>
</reference>
<evidence type="ECO:0000313" key="5">
    <source>
        <dbReference type="Proteomes" id="UP000216316"/>
    </source>
</evidence>
<name>A0A256LL62_9LACO</name>
<accession>A0A256LL62</accession>
<feature type="region of interest" description="Disordered" evidence="1">
    <location>
        <begin position="507"/>
        <end position="532"/>
    </location>
</feature>
<gene>
    <name evidence="2" type="ORF">CBF53_00685</name>
    <name evidence="3" type="ORF">CBF70_01270</name>
</gene>
<sequence length="544" mass="62978">MNKNTTIANQQKSAINHYLNNHPQLSDGIKFINLEKLSKNEEFLTSYSIDDYDRNELQSTLKGGSKYGVMFIDTDSVAIHNISKKELNTLSNLKDYEFDPVYKSVAKEMAQLAPNAPDTTINLGDFTSFDPNAFEDTFSSFDEGKKALNAFDMPGKAHSENIDNAASSGINSNAQKEGKILGYITRKSFKMNKINKTPNMNNNEQNNQLFKQVEQTFTTNPLAAQWWVQNKKAISESLDNMYADWENQRSHKESKKYGKISRKLTSEQISEFSKLYEKVHDMNGEHSLLPEEIEQKIEDESKFDQNNAPIVKEAQKLFTASPQNAKWYLQRNLAYNEDSDNLWRLFDGKKEQYVEQEKLTKLEKQLQLSDKQIAKLENYYQKTRDLNNPNSKYGRESKFTKETINQIFQLSKQQDVEKTIDKSPEREIRRQPFLVKKDNLHTQNDEKVLSKADEQLNRVYARKFLKENNFALSKENIQQVSQNIAKNRANNKKQNRDSSVEAAYKIEKEKLSDPATRSNYQKSSKKHTKNATINQTLLDQNLDL</sequence>
<dbReference type="Proteomes" id="UP000215828">
    <property type="component" value="Unassembled WGS sequence"/>
</dbReference>
<evidence type="ECO:0000313" key="3">
    <source>
        <dbReference type="EMBL" id="OYR93252.1"/>
    </source>
</evidence>
<proteinExistence type="predicted"/>
<organism evidence="3 4">
    <name type="scientific">Lactobacillus taiwanensis</name>
    <dbReference type="NCBI Taxonomy" id="508451"/>
    <lineage>
        <taxon>Bacteria</taxon>
        <taxon>Bacillati</taxon>
        <taxon>Bacillota</taxon>
        <taxon>Bacilli</taxon>
        <taxon>Lactobacillales</taxon>
        <taxon>Lactobacillaceae</taxon>
        <taxon>Lactobacillus</taxon>
    </lineage>
</organism>
<evidence type="ECO:0000256" key="1">
    <source>
        <dbReference type="SAM" id="MobiDB-lite"/>
    </source>
</evidence>
<dbReference type="EMBL" id="NGNX01000003">
    <property type="protein sequence ID" value="OYR93252.1"/>
    <property type="molecule type" value="Genomic_DNA"/>
</dbReference>
<dbReference type="RefSeq" id="WP_094499346.1">
    <property type="nucleotide sequence ID" value="NZ_NGNV01000002.1"/>
</dbReference>
<evidence type="ECO:0000313" key="4">
    <source>
        <dbReference type="Proteomes" id="UP000215828"/>
    </source>
</evidence>
<protein>
    <submittedName>
        <fullName evidence="3">Uncharacterized protein</fullName>
    </submittedName>
</protein>
<dbReference type="EMBL" id="NGNV01000002">
    <property type="protein sequence ID" value="OYR89036.1"/>
    <property type="molecule type" value="Genomic_DNA"/>
</dbReference>
<dbReference type="AlphaFoldDB" id="A0A256LL62"/>
<reference evidence="2 5" key="2">
    <citation type="submission" date="2017-05" db="EMBL/GenBank/DDBJ databases">
        <authorList>
            <person name="Lin X.B."/>
            <person name="Stothard P."/>
            <person name="Tasseva G."/>
            <person name="Walter J."/>
        </authorList>
    </citation>
    <scope>NUCLEOTIDE SEQUENCE [LARGE SCALE GENOMIC DNA]</scope>
    <source>
        <strain evidence="2 5">609u</strain>
    </source>
</reference>
<dbReference type="Proteomes" id="UP000216316">
    <property type="component" value="Unassembled WGS sequence"/>
</dbReference>
<keyword evidence="5" id="KW-1185">Reference proteome</keyword>
<evidence type="ECO:0000313" key="2">
    <source>
        <dbReference type="EMBL" id="OYR89036.1"/>
    </source>
</evidence>